<keyword evidence="8 11" id="KW-0342">GTP-binding</keyword>
<dbReference type="AlphaFoldDB" id="A0A6G3TIW2"/>
<dbReference type="NCBIfam" id="NF001591">
    <property type="entry name" value="PRK00393.1"/>
    <property type="match status" value="1"/>
</dbReference>
<dbReference type="InterPro" id="IPR036144">
    <property type="entry name" value="RibA-like_sf"/>
</dbReference>
<protein>
    <recommendedName>
        <fullName evidence="11">GTP cyclohydrolase-2</fullName>
        <ecNumber evidence="11">3.5.4.25</ecNumber>
    </recommendedName>
    <alternativeName>
        <fullName evidence="11">GTP cyclohydrolase II</fullName>
    </alternativeName>
</protein>
<accession>A0A6G3TIW2</accession>
<evidence type="ECO:0000256" key="7">
    <source>
        <dbReference type="ARBA" id="ARBA00022833"/>
    </source>
</evidence>
<evidence type="ECO:0000256" key="11">
    <source>
        <dbReference type="HAMAP-Rule" id="MF_00179"/>
    </source>
</evidence>
<keyword evidence="6 11" id="KW-0378">Hydrolase</keyword>
<feature type="active site" description="Nucleophile" evidence="11">
    <location>
        <position position="150"/>
    </location>
</feature>
<organism evidence="13 14">
    <name type="scientific">Streptomyces rubrogriseus</name>
    <dbReference type="NCBI Taxonomy" id="194673"/>
    <lineage>
        <taxon>Bacteria</taxon>
        <taxon>Bacillati</taxon>
        <taxon>Actinomycetota</taxon>
        <taxon>Actinomycetes</taxon>
        <taxon>Kitasatosporales</taxon>
        <taxon>Streptomycetaceae</taxon>
        <taxon>Streptomyces</taxon>
        <taxon>Streptomyces violaceoruber group</taxon>
    </lineage>
</organism>
<evidence type="ECO:0000256" key="10">
    <source>
        <dbReference type="ARBA" id="ARBA00049295"/>
    </source>
</evidence>
<evidence type="ECO:0000313" key="13">
    <source>
        <dbReference type="EMBL" id="NEC36476.1"/>
    </source>
</evidence>
<sequence>MGMTMRTEENEDVIVAPSPAVQVRARVEVPIDVPGLGRRASTMVSFDGLHDGREHVALLMPGWERKSDPLVRLHSECLTGDVFGSQRCDCGPQLHEALAMCSHEGGIILYLRQEGRGIGLYNKFDAYLLQDGGLDTFEANAVLNFSHDLRDYRVAAEMLSALGVPRIRLLSNNPEKGNQLRSHGVVISDVVATGTFVNENNQAYLTAKRERAGHALEV</sequence>
<dbReference type="EMBL" id="JAAGMQ010000754">
    <property type="protein sequence ID" value="NEC36476.1"/>
    <property type="molecule type" value="Genomic_DNA"/>
</dbReference>
<feature type="binding site" evidence="11">
    <location>
        <position position="88"/>
    </location>
    <ligand>
        <name>Zn(2+)</name>
        <dbReference type="ChEBI" id="CHEBI:29105"/>
        <note>catalytic</note>
    </ligand>
</feature>
<dbReference type="FunFam" id="3.40.50.10990:FF:000001">
    <property type="entry name" value="Riboflavin biosynthesis protein RibBA"/>
    <property type="match status" value="1"/>
</dbReference>
<dbReference type="HAMAP" id="MF_00179">
    <property type="entry name" value="RibA"/>
    <property type="match status" value="1"/>
</dbReference>
<feature type="active site" description="Proton acceptor" evidence="11">
    <location>
        <position position="148"/>
    </location>
</feature>
<dbReference type="GO" id="GO:0008270">
    <property type="term" value="F:zinc ion binding"/>
    <property type="evidence" value="ECO:0007669"/>
    <property type="project" value="UniProtKB-UniRule"/>
</dbReference>
<evidence type="ECO:0000256" key="9">
    <source>
        <dbReference type="ARBA" id="ARBA00043932"/>
    </source>
</evidence>
<comment type="caution">
    <text evidence="13">The sequence shown here is derived from an EMBL/GenBank/DDBJ whole genome shotgun (WGS) entry which is preliminary data.</text>
</comment>
<feature type="domain" description="GTP cyclohydrolase II" evidence="12">
    <location>
        <begin position="41"/>
        <end position="191"/>
    </location>
</feature>
<evidence type="ECO:0000256" key="4">
    <source>
        <dbReference type="ARBA" id="ARBA00022723"/>
    </source>
</evidence>
<evidence type="ECO:0000256" key="3">
    <source>
        <dbReference type="ARBA" id="ARBA00022619"/>
    </source>
</evidence>
<keyword evidence="3 11" id="KW-0686">Riboflavin biosynthesis</keyword>
<dbReference type="SUPFAM" id="SSF142695">
    <property type="entry name" value="RibA-like"/>
    <property type="match status" value="1"/>
</dbReference>
<keyword evidence="5 11" id="KW-0547">Nucleotide-binding</keyword>
<dbReference type="CDD" id="cd00641">
    <property type="entry name" value="GTP_cyclohydro2"/>
    <property type="match status" value="1"/>
</dbReference>
<comment type="pathway">
    <text evidence="1 11">Cofactor biosynthesis; riboflavin biosynthesis; 5-amino-6-(D-ribitylamino)uracil from GTP: step 1/4.</text>
</comment>
<dbReference type="EC" id="3.5.4.25" evidence="11"/>
<feature type="binding site" evidence="11">
    <location>
        <position position="171"/>
    </location>
    <ligand>
        <name>GTP</name>
        <dbReference type="ChEBI" id="CHEBI:37565"/>
    </ligand>
</feature>
<dbReference type="Pfam" id="PF00925">
    <property type="entry name" value="GTP_cyclohydro2"/>
    <property type="match status" value="1"/>
</dbReference>
<dbReference type="InterPro" id="IPR000926">
    <property type="entry name" value="RibA"/>
</dbReference>
<evidence type="ECO:0000256" key="5">
    <source>
        <dbReference type="ARBA" id="ARBA00022741"/>
    </source>
</evidence>
<dbReference type="GO" id="GO:0009231">
    <property type="term" value="P:riboflavin biosynthetic process"/>
    <property type="evidence" value="ECO:0007669"/>
    <property type="project" value="UniProtKB-UniRule"/>
</dbReference>
<comment type="catalytic activity">
    <reaction evidence="10 11">
        <text>GTP + 4 H2O = 2,5-diamino-6-hydroxy-4-(5-phosphoribosylamino)-pyrimidine + formate + 2 phosphate + 3 H(+)</text>
        <dbReference type="Rhea" id="RHEA:23704"/>
        <dbReference type="ChEBI" id="CHEBI:15377"/>
        <dbReference type="ChEBI" id="CHEBI:15378"/>
        <dbReference type="ChEBI" id="CHEBI:15740"/>
        <dbReference type="ChEBI" id="CHEBI:37565"/>
        <dbReference type="ChEBI" id="CHEBI:43474"/>
        <dbReference type="ChEBI" id="CHEBI:58614"/>
        <dbReference type="EC" id="3.5.4.25"/>
    </reaction>
</comment>
<dbReference type="PANTHER" id="PTHR21327:SF18">
    <property type="entry name" value="3,4-DIHYDROXY-2-BUTANONE 4-PHOSPHATE SYNTHASE"/>
    <property type="match status" value="1"/>
</dbReference>
<dbReference type="Gene3D" id="3.40.50.10990">
    <property type="entry name" value="GTP cyclohydrolase II"/>
    <property type="match status" value="1"/>
</dbReference>
<dbReference type="UniPathway" id="UPA00275">
    <property type="reaction ID" value="UER00400"/>
</dbReference>
<reference evidence="13 14" key="1">
    <citation type="submission" date="2020-01" db="EMBL/GenBank/DDBJ databases">
        <title>Insect and environment-associated Actinomycetes.</title>
        <authorList>
            <person name="Currrie C."/>
            <person name="Chevrette M."/>
            <person name="Carlson C."/>
            <person name="Stubbendieck R."/>
            <person name="Wendt-Pienkowski E."/>
        </authorList>
    </citation>
    <scope>NUCLEOTIDE SEQUENCE [LARGE SCALE GENOMIC DNA]</scope>
    <source>
        <strain evidence="13 14">SID7739</strain>
    </source>
</reference>
<dbReference type="PANTHER" id="PTHR21327">
    <property type="entry name" value="GTP CYCLOHYDROLASE II-RELATED"/>
    <property type="match status" value="1"/>
</dbReference>
<evidence type="ECO:0000256" key="1">
    <source>
        <dbReference type="ARBA" id="ARBA00004853"/>
    </source>
</evidence>
<feature type="binding site" evidence="11">
    <location>
        <position position="93"/>
    </location>
    <ligand>
        <name>GTP</name>
        <dbReference type="ChEBI" id="CHEBI:37565"/>
    </ligand>
</feature>
<dbReference type="Proteomes" id="UP000475666">
    <property type="component" value="Unassembled WGS sequence"/>
</dbReference>
<feature type="binding site" evidence="11">
    <location>
        <position position="77"/>
    </location>
    <ligand>
        <name>Zn(2+)</name>
        <dbReference type="ChEBI" id="CHEBI:29105"/>
        <note>catalytic</note>
    </ligand>
</feature>
<evidence type="ECO:0000313" key="14">
    <source>
        <dbReference type="Proteomes" id="UP000475666"/>
    </source>
</evidence>
<feature type="binding site" evidence="11">
    <location>
        <position position="136"/>
    </location>
    <ligand>
        <name>GTP</name>
        <dbReference type="ChEBI" id="CHEBI:37565"/>
    </ligand>
</feature>
<feature type="binding site" evidence="11">
    <location>
        <begin position="72"/>
        <end position="76"/>
    </location>
    <ligand>
        <name>GTP</name>
        <dbReference type="ChEBI" id="CHEBI:37565"/>
    </ligand>
</feature>
<comment type="similarity">
    <text evidence="11">Belongs to the GTP cyclohydrolase II family.</text>
</comment>
<name>A0A6G3TIW2_9ACTN</name>
<gene>
    <name evidence="11" type="primary">ribA</name>
    <name evidence="13" type="ORF">G3I66_25350</name>
</gene>
<keyword evidence="4 11" id="KW-0479">Metal-binding</keyword>
<proteinExistence type="inferred from homology"/>
<comment type="similarity">
    <text evidence="2">In the N-terminal section; belongs to the DHBP synthase family.</text>
</comment>
<feature type="binding site" evidence="11">
    <location>
        <position position="176"/>
    </location>
    <ligand>
        <name>GTP</name>
        <dbReference type="ChEBI" id="CHEBI:37565"/>
    </ligand>
</feature>
<evidence type="ECO:0000259" key="12">
    <source>
        <dbReference type="Pfam" id="PF00925"/>
    </source>
</evidence>
<dbReference type="InterPro" id="IPR032677">
    <property type="entry name" value="GTP_cyclohydro_II"/>
</dbReference>
<evidence type="ECO:0000256" key="2">
    <source>
        <dbReference type="ARBA" id="ARBA00005520"/>
    </source>
</evidence>
<feature type="binding site" evidence="11">
    <location>
        <begin position="114"/>
        <end position="116"/>
    </location>
    <ligand>
        <name>GTP</name>
        <dbReference type="ChEBI" id="CHEBI:37565"/>
    </ligand>
</feature>
<keyword evidence="7 11" id="KW-0862">Zinc</keyword>
<feature type="binding site" evidence="11">
    <location>
        <position position="90"/>
    </location>
    <ligand>
        <name>Zn(2+)</name>
        <dbReference type="ChEBI" id="CHEBI:29105"/>
        <note>catalytic</note>
    </ligand>
</feature>
<comment type="function">
    <text evidence="9 11">Catalyzes the conversion of GTP to 2,5-diamino-6-ribosylamino-4(3H)-pyrimidinone 5'-phosphate (DARP), formate and pyrophosphate.</text>
</comment>
<evidence type="ECO:0000256" key="6">
    <source>
        <dbReference type="ARBA" id="ARBA00022801"/>
    </source>
</evidence>
<comment type="cofactor">
    <cofactor evidence="11">
        <name>Zn(2+)</name>
        <dbReference type="ChEBI" id="CHEBI:29105"/>
    </cofactor>
    <text evidence="11">Binds 1 zinc ion per subunit.</text>
</comment>
<dbReference type="GO" id="GO:0005829">
    <property type="term" value="C:cytosol"/>
    <property type="evidence" value="ECO:0007669"/>
    <property type="project" value="TreeGrafter"/>
</dbReference>
<dbReference type="GO" id="GO:0003935">
    <property type="term" value="F:GTP cyclohydrolase II activity"/>
    <property type="evidence" value="ECO:0007669"/>
    <property type="project" value="UniProtKB-UniRule"/>
</dbReference>
<evidence type="ECO:0000256" key="8">
    <source>
        <dbReference type="ARBA" id="ARBA00023134"/>
    </source>
</evidence>
<dbReference type="GO" id="GO:0005525">
    <property type="term" value="F:GTP binding"/>
    <property type="evidence" value="ECO:0007669"/>
    <property type="project" value="UniProtKB-KW"/>
</dbReference>